<sequence>MMQRKHQNALELGDSSAAYRSGCLSAVLDKKETPHNVSFEVLSDKK</sequence>
<organism evidence="1 2">
    <name type="scientific">Ligilactobacillus ruminis ATCC 25644</name>
    <dbReference type="NCBI Taxonomy" id="525362"/>
    <lineage>
        <taxon>Bacteria</taxon>
        <taxon>Bacillati</taxon>
        <taxon>Bacillota</taxon>
        <taxon>Bacilli</taxon>
        <taxon>Lactobacillales</taxon>
        <taxon>Lactobacillaceae</taxon>
        <taxon>Ligilactobacillus</taxon>
    </lineage>
</organism>
<evidence type="ECO:0000313" key="1">
    <source>
        <dbReference type="EMBL" id="EFZ35565.1"/>
    </source>
</evidence>
<dbReference type="EMBL" id="ACGS02000019">
    <property type="protein sequence ID" value="EFZ35565.1"/>
    <property type="molecule type" value="Genomic_DNA"/>
</dbReference>
<name>E7FN00_9LACO</name>
<accession>E7FN00</accession>
<comment type="caution">
    <text evidence="1">The sequence shown here is derived from an EMBL/GenBank/DDBJ whole genome shotgun (WGS) entry which is preliminary data.</text>
</comment>
<evidence type="ECO:0000313" key="2">
    <source>
        <dbReference type="Proteomes" id="UP000004099"/>
    </source>
</evidence>
<dbReference type="HOGENOM" id="CLU_3185232_0_0_9"/>
<protein>
    <submittedName>
        <fullName evidence="1">Uncharacterized protein</fullName>
    </submittedName>
</protein>
<gene>
    <name evidence="1" type="ORF">HMPREF0542_10277</name>
</gene>
<dbReference type="Proteomes" id="UP000004099">
    <property type="component" value="Unassembled WGS sequence"/>
</dbReference>
<reference evidence="1 2" key="1">
    <citation type="submission" date="2011-01" db="EMBL/GenBank/DDBJ databases">
        <authorList>
            <person name="Muzny D."/>
            <person name="Qin X."/>
            <person name="Buhay C."/>
            <person name="Dugan-Rocha S."/>
            <person name="Ding Y."/>
            <person name="Chen G."/>
            <person name="Hawes A."/>
            <person name="Holder M."/>
            <person name="Jhangiani S."/>
            <person name="Johnson A."/>
            <person name="Khan Z."/>
            <person name="Li Z."/>
            <person name="Liu W."/>
            <person name="Liu X."/>
            <person name="Perez L."/>
            <person name="Shen H."/>
            <person name="Wang Q."/>
            <person name="Watt J."/>
            <person name="Xi L."/>
            <person name="Xin Y."/>
            <person name="Zhou J."/>
            <person name="Deng J."/>
            <person name="Jiang H."/>
            <person name="Liu Y."/>
            <person name="Qu J."/>
            <person name="Song X.-Z."/>
            <person name="Zhang L."/>
            <person name="Villasana D."/>
            <person name="Johnson A."/>
            <person name="Liu J."/>
            <person name="Liyanage D."/>
            <person name="Lorensuhewa L."/>
            <person name="Robinson T."/>
            <person name="Song A."/>
            <person name="Song B.-B."/>
            <person name="Dinh H."/>
            <person name="Thornton R."/>
            <person name="Coyle M."/>
            <person name="Francisco L."/>
            <person name="Jackson L."/>
            <person name="Javaid M."/>
            <person name="Korchina V."/>
            <person name="Kovar C."/>
            <person name="Mata R."/>
            <person name="Mathew T."/>
            <person name="Ngo R."/>
            <person name="Nguyen L."/>
            <person name="Nguyen N."/>
            <person name="Okwuonu G."/>
            <person name="Ongeri F."/>
            <person name="Pham C."/>
            <person name="Simmons D."/>
            <person name="Wilczek-Boney K."/>
            <person name="Hale W."/>
            <person name="Jakkamsetti A."/>
            <person name="Pham P."/>
            <person name="Ruth R."/>
            <person name="San Lucas F."/>
            <person name="Warren J."/>
            <person name="Zhang J."/>
            <person name="Zhao Z."/>
            <person name="Zhou C."/>
            <person name="Zhu D."/>
            <person name="Lee S."/>
            <person name="Bess C."/>
            <person name="Blankenburg K."/>
            <person name="Forbes L."/>
            <person name="Fu Q."/>
            <person name="Gubbala S."/>
            <person name="Hirani K."/>
            <person name="Jayaseelan J.C."/>
            <person name="Lara F."/>
            <person name="Munidasa M."/>
            <person name="Palculict T."/>
            <person name="Patil S."/>
            <person name="Pu L.-L."/>
            <person name="Saada N."/>
            <person name="Tang L."/>
            <person name="Weissenberger G."/>
            <person name="Zhu Y."/>
            <person name="Hemphill L."/>
            <person name="Shang Y."/>
            <person name="Youmans B."/>
            <person name="Ayvaz T."/>
            <person name="Ross M."/>
            <person name="Santibanez J."/>
            <person name="Aqrawi P."/>
            <person name="Gross S."/>
            <person name="Joshi V."/>
            <person name="Fowler G."/>
            <person name="Nazareth L."/>
            <person name="Reid J."/>
            <person name="Worley K."/>
            <person name="Petrosino J."/>
            <person name="Highlander S."/>
            <person name="Gibbs R."/>
        </authorList>
    </citation>
    <scope>NUCLEOTIDE SEQUENCE [LARGE SCALE GENOMIC DNA]</scope>
    <source>
        <strain evidence="1 2">ATCC 25644</strain>
    </source>
</reference>
<proteinExistence type="predicted"/>
<dbReference type="AlphaFoldDB" id="E7FN00"/>